<protein>
    <recommendedName>
        <fullName evidence="2">PB1 domain-containing protein</fullName>
    </recommendedName>
</protein>
<dbReference type="STRING" id="3818.A0A445DK53"/>
<evidence type="ECO:0000259" key="2">
    <source>
        <dbReference type="SMART" id="SM00666"/>
    </source>
</evidence>
<dbReference type="SUPFAM" id="SSF54277">
    <property type="entry name" value="CAD &amp; PB1 domains"/>
    <property type="match status" value="1"/>
</dbReference>
<feature type="compositionally biased region" description="Low complexity" evidence="1">
    <location>
        <begin position="193"/>
        <end position="204"/>
    </location>
</feature>
<gene>
    <name evidence="3" type="ORF">Ahy_A04g021385</name>
</gene>
<dbReference type="Pfam" id="PF00564">
    <property type="entry name" value="PB1"/>
    <property type="match status" value="1"/>
</dbReference>
<dbReference type="PANTHER" id="PTHR31066:SF47">
    <property type="entry name" value="PB1 DOMAIN-CONTAINING PROTEIN"/>
    <property type="match status" value="1"/>
</dbReference>
<dbReference type="Gene3D" id="3.10.20.90">
    <property type="entry name" value="Phosphatidylinositol 3-kinase Catalytic Subunit, Chain A, domain 1"/>
    <property type="match status" value="1"/>
</dbReference>
<evidence type="ECO:0000256" key="1">
    <source>
        <dbReference type="SAM" id="MobiDB-lite"/>
    </source>
</evidence>
<feature type="compositionally biased region" description="Low complexity" evidence="1">
    <location>
        <begin position="340"/>
        <end position="366"/>
    </location>
</feature>
<feature type="compositionally biased region" description="Polar residues" evidence="1">
    <location>
        <begin position="45"/>
        <end position="54"/>
    </location>
</feature>
<organism evidence="3 4">
    <name type="scientific">Arachis hypogaea</name>
    <name type="common">Peanut</name>
    <dbReference type="NCBI Taxonomy" id="3818"/>
    <lineage>
        <taxon>Eukaryota</taxon>
        <taxon>Viridiplantae</taxon>
        <taxon>Streptophyta</taxon>
        <taxon>Embryophyta</taxon>
        <taxon>Tracheophyta</taxon>
        <taxon>Spermatophyta</taxon>
        <taxon>Magnoliopsida</taxon>
        <taxon>eudicotyledons</taxon>
        <taxon>Gunneridae</taxon>
        <taxon>Pentapetalae</taxon>
        <taxon>rosids</taxon>
        <taxon>fabids</taxon>
        <taxon>Fabales</taxon>
        <taxon>Fabaceae</taxon>
        <taxon>Papilionoideae</taxon>
        <taxon>50 kb inversion clade</taxon>
        <taxon>dalbergioids sensu lato</taxon>
        <taxon>Dalbergieae</taxon>
        <taxon>Pterocarpus clade</taxon>
        <taxon>Arachis</taxon>
    </lineage>
</organism>
<feature type="compositionally biased region" description="Polar residues" evidence="1">
    <location>
        <begin position="1"/>
        <end position="10"/>
    </location>
</feature>
<dbReference type="InterPro" id="IPR053198">
    <property type="entry name" value="Gynoecium_Dev_Regulator"/>
</dbReference>
<name>A0A445DK53_ARAHY</name>
<feature type="region of interest" description="Disordered" evidence="1">
    <location>
        <begin position="1"/>
        <end position="56"/>
    </location>
</feature>
<feature type="compositionally biased region" description="Polar residues" evidence="1">
    <location>
        <begin position="389"/>
        <end position="399"/>
    </location>
</feature>
<feature type="compositionally biased region" description="Polar residues" evidence="1">
    <location>
        <begin position="211"/>
        <end position="223"/>
    </location>
</feature>
<sequence length="399" mass="43572">MFRSGQTRSTVLEGKEARSLKLEQSTMAGEGGDVSVANGADETANPESAASSPKSKVKFMCSHGGKVLPRPSDGLLKYVGGETRVVSVPRNVTFHELMKKLHGMIEGGESMVLKYQLVPEDLDTLVSVRNDEDLKHMIDEHDRHEVGGAPMLRTFMCPSKPLLVVDKDNQGTSGTEPYPLEQRYIDAINGFQRISPRSRPSPIRAAFNAPSACSSPKSNSPDGHTTDLVHESPPFHGHILGLGLGRRSTMHRVHSSPSISSLSNIHSLAVQQHEHHNHYHNHSPSHQSQNQGQSQGQGQNQGHHPPAHLPASYQRTATQDQLVGMGRPPPLLALRRSDMGSRSANSSSSTFNYYYPPTNNNNCRPPKGYGYYDESPAYGGGMGERVGSVPQSPRNSIWE</sequence>
<dbReference type="SMART" id="SM00666">
    <property type="entry name" value="PB1"/>
    <property type="match status" value="1"/>
</dbReference>
<proteinExistence type="predicted"/>
<feature type="compositionally biased region" description="Low complexity" evidence="1">
    <location>
        <begin position="284"/>
        <end position="304"/>
    </location>
</feature>
<dbReference type="CDD" id="cd06410">
    <property type="entry name" value="PB1_UP2"/>
    <property type="match status" value="1"/>
</dbReference>
<dbReference type="AlphaFoldDB" id="A0A445DK53"/>
<feature type="region of interest" description="Disordered" evidence="1">
    <location>
        <begin position="272"/>
        <end position="310"/>
    </location>
</feature>
<dbReference type="InterPro" id="IPR000270">
    <property type="entry name" value="PB1_dom"/>
</dbReference>
<accession>A0A445DK53</accession>
<evidence type="ECO:0000313" key="3">
    <source>
        <dbReference type="EMBL" id="RYR63594.1"/>
    </source>
</evidence>
<feature type="region of interest" description="Disordered" evidence="1">
    <location>
        <begin position="193"/>
        <end position="234"/>
    </location>
</feature>
<feature type="domain" description="PB1" evidence="2">
    <location>
        <begin position="71"/>
        <end position="159"/>
    </location>
</feature>
<dbReference type="Proteomes" id="UP000289738">
    <property type="component" value="Chromosome A04"/>
</dbReference>
<feature type="region of interest" description="Disordered" evidence="1">
    <location>
        <begin position="322"/>
        <end position="399"/>
    </location>
</feature>
<reference evidence="3 4" key="1">
    <citation type="submission" date="2019-01" db="EMBL/GenBank/DDBJ databases">
        <title>Sequencing of cultivated peanut Arachis hypogaea provides insights into genome evolution and oil improvement.</title>
        <authorList>
            <person name="Chen X."/>
        </authorList>
    </citation>
    <scope>NUCLEOTIDE SEQUENCE [LARGE SCALE GENOMIC DNA]</scope>
    <source>
        <strain evidence="4">cv. Fuhuasheng</strain>
        <tissue evidence="3">Leaves</tissue>
    </source>
</reference>
<dbReference type="PANTHER" id="PTHR31066">
    <property type="entry name" value="OS05G0427100 PROTEIN-RELATED"/>
    <property type="match status" value="1"/>
</dbReference>
<comment type="caution">
    <text evidence="3">The sequence shown here is derived from an EMBL/GenBank/DDBJ whole genome shotgun (WGS) entry which is preliminary data.</text>
</comment>
<dbReference type="EMBL" id="SDMP01000004">
    <property type="protein sequence ID" value="RYR63594.1"/>
    <property type="molecule type" value="Genomic_DNA"/>
</dbReference>
<keyword evidence="4" id="KW-1185">Reference proteome</keyword>
<evidence type="ECO:0000313" key="4">
    <source>
        <dbReference type="Proteomes" id="UP000289738"/>
    </source>
</evidence>